<dbReference type="AlphaFoldDB" id="A0A1V3U1N9"/>
<dbReference type="STRING" id="238.BBD35_15615"/>
<gene>
    <name evidence="1" type="ORF">BMF97_06495</name>
</gene>
<reference evidence="1 2" key="1">
    <citation type="submission" date="2016-11" db="EMBL/GenBank/DDBJ databases">
        <title>Genome sequence and comparative genomic analysis of clinical strain Elizabethkingia meningoseptica 61421 PRCM.</title>
        <authorList>
            <person name="Wang M."/>
            <person name="Hu S."/>
            <person name="Cao L."/>
            <person name="Jiang T."/>
            <person name="Zhou Y."/>
            <person name="Ming D."/>
        </authorList>
    </citation>
    <scope>NUCLEOTIDE SEQUENCE [LARGE SCALE GENOMIC DNA]</scope>
    <source>
        <strain evidence="1 2">61421 PRCM</strain>
    </source>
</reference>
<evidence type="ECO:0008006" key="3">
    <source>
        <dbReference type="Google" id="ProtNLM"/>
    </source>
</evidence>
<evidence type="ECO:0000313" key="1">
    <source>
        <dbReference type="EMBL" id="OOH96404.1"/>
    </source>
</evidence>
<accession>A0A1V3U1N9</accession>
<proteinExistence type="predicted"/>
<protein>
    <recommendedName>
        <fullName evidence="3">Fibrobacter succinogenes major paralogous domain-containing protein</fullName>
    </recommendedName>
</protein>
<dbReference type="EMBL" id="MPOG01000008">
    <property type="protein sequence ID" value="OOH96404.1"/>
    <property type="molecule type" value="Genomic_DNA"/>
</dbReference>
<name>A0A1V3U1N9_ELIME</name>
<dbReference type="eggNOG" id="ENOG5033SPM">
    <property type="taxonomic scope" value="Bacteria"/>
</dbReference>
<keyword evidence="2" id="KW-1185">Reference proteome</keyword>
<comment type="caution">
    <text evidence="1">The sequence shown here is derived from an EMBL/GenBank/DDBJ whole genome shotgun (WGS) entry which is preliminary data.</text>
</comment>
<evidence type="ECO:0000313" key="2">
    <source>
        <dbReference type="Proteomes" id="UP000188947"/>
    </source>
</evidence>
<organism evidence="1 2">
    <name type="scientific">Elizabethkingia meningoseptica</name>
    <name type="common">Chryseobacterium meningosepticum</name>
    <dbReference type="NCBI Taxonomy" id="238"/>
    <lineage>
        <taxon>Bacteria</taxon>
        <taxon>Pseudomonadati</taxon>
        <taxon>Bacteroidota</taxon>
        <taxon>Flavobacteriia</taxon>
        <taxon>Flavobacteriales</taxon>
        <taxon>Weeksellaceae</taxon>
        <taxon>Elizabethkingia</taxon>
    </lineage>
</organism>
<sequence>MNIAIPIDTIKRIKFLLLISIISVCITSCSSRDEEVNTGNGVTPEGTVLTVSIDGIATEGDITSLANASINTKGINASPSMITLAKEKVVSAGGFDALVSAEGQINTENRPTTTASISYTGAIAAVSKVPVNTGTQYRILIYDETGTQLVSNTQASSGTNPNIKVDAGKKYKWYAFSINESSVPNINAQGVISGSSLSNKDVLYSQGIIDAQYGQNYLNVVFKRNTARIALDLDTRGMFGTINNTTSVELGTGTGSGFTSIIQTGDLNVFTGLYSNLQNVSPVTGSSMTNKAGAGGAAGATKTAVFYTVRTASVPVNNLRIRLNQLDITMDNSSTRSFSNSIIPYNNTAITPVLGNNYSLNARLIESGIRVKGLLWARTNLLYSSQSDQYRFRVDNEYSQPDKDTEYWNWMSATPTGSSSDNVDPCTRVYPQGEWRMPTSAEFSNLGQPNDKNERYGLFLGASFSAVYNLDAGNSPNTSYPQYSQNLFLSFYGYRSTSWLGGTSISDSPGGIFLGALGSGSAYYWSSTDAGSGNANYWYMNYSRFAWFVGWSNAEIRSGAKSDGRMVRCVRSVPTPNT</sequence>
<dbReference type="Proteomes" id="UP000188947">
    <property type="component" value="Unassembled WGS sequence"/>
</dbReference>